<evidence type="ECO:0000313" key="3">
    <source>
        <dbReference type="Proteomes" id="UP000564573"/>
    </source>
</evidence>
<dbReference type="GO" id="GO:0071949">
    <property type="term" value="F:FAD binding"/>
    <property type="evidence" value="ECO:0007669"/>
    <property type="project" value="InterPro"/>
</dbReference>
<comment type="caution">
    <text evidence="2">The sequence shown here is derived from an EMBL/GenBank/DDBJ whole genome shotgun (WGS) entry which is preliminary data.</text>
</comment>
<dbReference type="EMBL" id="JACIBS010000001">
    <property type="protein sequence ID" value="MBB3663573.1"/>
    <property type="molecule type" value="Genomic_DNA"/>
</dbReference>
<organism evidence="2 3">
    <name type="scientific">Prauserella sediminis</name>
    <dbReference type="NCBI Taxonomy" id="577680"/>
    <lineage>
        <taxon>Bacteria</taxon>
        <taxon>Bacillati</taxon>
        <taxon>Actinomycetota</taxon>
        <taxon>Actinomycetes</taxon>
        <taxon>Pseudonocardiales</taxon>
        <taxon>Pseudonocardiaceae</taxon>
        <taxon>Prauserella</taxon>
        <taxon>Prauserella salsuginis group</taxon>
    </lineage>
</organism>
<dbReference type="InterPro" id="IPR050407">
    <property type="entry name" value="Geranylgeranyl_reductase"/>
</dbReference>
<name>A0A839XSH6_9PSEU</name>
<evidence type="ECO:0000313" key="2">
    <source>
        <dbReference type="EMBL" id="MBB3663573.1"/>
    </source>
</evidence>
<evidence type="ECO:0000259" key="1">
    <source>
        <dbReference type="Pfam" id="PF01494"/>
    </source>
</evidence>
<dbReference type="PANTHER" id="PTHR42685">
    <property type="entry name" value="GERANYLGERANYL DIPHOSPHATE REDUCTASE"/>
    <property type="match status" value="1"/>
</dbReference>
<dbReference type="GO" id="GO:0016628">
    <property type="term" value="F:oxidoreductase activity, acting on the CH-CH group of donors, NAD or NADP as acceptor"/>
    <property type="evidence" value="ECO:0007669"/>
    <property type="project" value="InterPro"/>
</dbReference>
<dbReference type="NCBIfam" id="TIGR02032">
    <property type="entry name" value="GG-red-SF"/>
    <property type="match status" value="1"/>
</dbReference>
<dbReference type="Gene3D" id="3.50.50.60">
    <property type="entry name" value="FAD/NAD(P)-binding domain"/>
    <property type="match status" value="1"/>
</dbReference>
<dbReference type="SUPFAM" id="SSF51905">
    <property type="entry name" value="FAD/NAD(P)-binding domain"/>
    <property type="match status" value="1"/>
</dbReference>
<dbReference type="Pfam" id="PF01494">
    <property type="entry name" value="FAD_binding_3"/>
    <property type="match status" value="1"/>
</dbReference>
<dbReference type="InterPro" id="IPR036188">
    <property type="entry name" value="FAD/NAD-bd_sf"/>
</dbReference>
<keyword evidence="3" id="KW-1185">Reference proteome</keyword>
<reference evidence="2 3" key="1">
    <citation type="submission" date="2020-08" db="EMBL/GenBank/DDBJ databases">
        <title>Sequencing the genomes of 1000 actinobacteria strains.</title>
        <authorList>
            <person name="Klenk H.-P."/>
        </authorList>
    </citation>
    <scope>NUCLEOTIDE SEQUENCE [LARGE SCALE GENOMIC DNA]</scope>
    <source>
        <strain evidence="2 3">DSM 45267</strain>
    </source>
</reference>
<dbReference type="InterPro" id="IPR011777">
    <property type="entry name" value="Geranylgeranyl_Rdtase_fam"/>
</dbReference>
<dbReference type="InterPro" id="IPR002938">
    <property type="entry name" value="FAD-bd"/>
</dbReference>
<gene>
    <name evidence="2" type="ORF">FB384_002477</name>
</gene>
<proteinExistence type="predicted"/>
<dbReference type="RefSeq" id="WP_323985210.1">
    <property type="nucleotide sequence ID" value="NZ_JACIBS010000001.1"/>
</dbReference>
<sequence>MVDPPSAQVWDVVVVGAGPAGASAARVAAESGRDVLLLERAEVPRYKTCGGGLVGCSQDMLPPGLTLDVKDEVDRVTFGMDGRNERTKESRGPKAKMVFRSDFDAALTSAAAKAGASVRDRTAVQAIEECDHEVLLRLSGGDRIRARAVVGADGSASRVAKFVGVRYRQVDLALELELPVDARTAEAWRGRALMEWGPFAGSFGWVFPKGDSCSVGVVGSRAESGRTREYLRTFLQRHDFDGIEPIHDTGHLTRCREPDSPLARERVLVAGDAAGLLDPWLREGISFALRSGALCGEAAARVAAAEGPSELRGATDRYERAVTASLGEEMTASEKLSAIFARRPGLVHTAVTRVPGVWRKIDDYLTGRAAIPDLVGGPLVRPVVDVVKALS</sequence>
<dbReference type="PRINTS" id="PR00420">
    <property type="entry name" value="RNGMNOXGNASE"/>
</dbReference>
<dbReference type="PANTHER" id="PTHR42685:SF22">
    <property type="entry name" value="CONDITIONED MEDIUM FACTOR RECEPTOR 1"/>
    <property type="match status" value="1"/>
</dbReference>
<feature type="domain" description="FAD-binding" evidence="1">
    <location>
        <begin position="11"/>
        <end position="292"/>
    </location>
</feature>
<dbReference type="Proteomes" id="UP000564573">
    <property type="component" value="Unassembled WGS sequence"/>
</dbReference>
<protein>
    <submittedName>
        <fullName evidence="2">Geranylgeranyl reductase family protein</fullName>
    </submittedName>
</protein>
<dbReference type="AlphaFoldDB" id="A0A839XSH6"/>
<accession>A0A839XSH6</accession>